<dbReference type="FunFam" id="3.30.70.2190:FF:000001">
    <property type="entry name" value="D-2-hydroxyglutarate dehydrogenase mitochondrial"/>
    <property type="match status" value="1"/>
</dbReference>
<keyword evidence="7" id="KW-0560">Oxidoreductase</keyword>
<feature type="domain" description="FAD-binding PCMH-type" evidence="13">
    <location>
        <begin position="95"/>
        <end position="275"/>
    </location>
</feature>
<dbReference type="InterPro" id="IPR016164">
    <property type="entry name" value="FAD-linked_Oxase-like_C"/>
</dbReference>
<keyword evidence="15" id="KW-1185">Reference proteome</keyword>
<dbReference type="PANTHER" id="PTHR43716">
    <property type="entry name" value="D-2-HYDROXYGLUTARATE DEHYDROGENASE, MITOCHONDRIAL"/>
    <property type="match status" value="1"/>
</dbReference>
<dbReference type="GO" id="GO:0071949">
    <property type="term" value="F:FAD binding"/>
    <property type="evidence" value="ECO:0007669"/>
    <property type="project" value="InterPro"/>
</dbReference>
<comment type="function">
    <text evidence="11">Catalyzes the oxidation of D-2-hydroxyglutarate (D-2-HG) to alpha-ketoglutarate. Also catalyzes the oxidation of other D-2-hydroxyacids, such as D-malate (D-MAL) and D-lactate (D-LAC). Exhibits high activities towards D-2-HG and D-MAL but a very weak activity towards D-LAC.</text>
</comment>
<dbReference type="InterPro" id="IPR016169">
    <property type="entry name" value="FAD-bd_PCMH_sub2"/>
</dbReference>
<comment type="cofactor">
    <cofactor evidence="1">
        <name>FAD</name>
        <dbReference type="ChEBI" id="CHEBI:57692"/>
    </cofactor>
</comment>
<dbReference type="InterPro" id="IPR016167">
    <property type="entry name" value="FAD-bd_PCMH_sub1"/>
</dbReference>
<dbReference type="SUPFAM" id="SSF55103">
    <property type="entry name" value="FAD-linked oxidases, C-terminal domain"/>
    <property type="match status" value="1"/>
</dbReference>
<dbReference type="EMBL" id="JAZDUA010000073">
    <property type="protein sequence ID" value="KAK7869531.1"/>
    <property type="molecule type" value="Genomic_DNA"/>
</dbReference>
<gene>
    <name evidence="14" type="ORF">R5R35_002304</name>
</gene>
<dbReference type="Gene3D" id="3.30.70.2190">
    <property type="match status" value="1"/>
</dbReference>
<dbReference type="Gene3D" id="3.30.465.10">
    <property type="match status" value="1"/>
</dbReference>
<evidence type="ECO:0000313" key="14">
    <source>
        <dbReference type="EMBL" id="KAK7869531.1"/>
    </source>
</evidence>
<dbReference type="Gene3D" id="1.10.45.10">
    <property type="entry name" value="Vanillyl-alcohol Oxidase, Chain A, domain 4"/>
    <property type="match status" value="1"/>
</dbReference>
<dbReference type="FunFam" id="3.30.465.10:FF:000001">
    <property type="entry name" value="D-2-hydroxyglutarate dehydrogenase, mitochondrial"/>
    <property type="match status" value="1"/>
</dbReference>
<evidence type="ECO:0000313" key="15">
    <source>
        <dbReference type="Proteomes" id="UP001378592"/>
    </source>
</evidence>
<evidence type="ECO:0000256" key="11">
    <source>
        <dbReference type="ARBA" id="ARBA00045410"/>
    </source>
</evidence>
<evidence type="ECO:0000259" key="13">
    <source>
        <dbReference type="PROSITE" id="PS51387"/>
    </source>
</evidence>
<comment type="caution">
    <text evidence="14">The sequence shown here is derived from an EMBL/GenBank/DDBJ whole genome shotgun (WGS) entry which is preliminary data.</text>
</comment>
<dbReference type="InterPro" id="IPR016166">
    <property type="entry name" value="FAD-bd_PCMH"/>
</dbReference>
<dbReference type="Proteomes" id="UP001378592">
    <property type="component" value="Unassembled WGS sequence"/>
</dbReference>
<keyword evidence="8" id="KW-0576">Peroxisome</keyword>
<dbReference type="SUPFAM" id="SSF56176">
    <property type="entry name" value="FAD-binding/transporter-associated domain-like"/>
    <property type="match status" value="1"/>
</dbReference>
<dbReference type="InterPro" id="IPR051264">
    <property type="entry name" value="FAD-oxidored/transferase_4"/>
</dbReference>
<evidence type="ECO:0000256" key="9">
    <source>
        <dbReference type="ARBA" id="ARBA00039003"/>
    </source>
</evidence>
<keyword evidence="6" id="KW-0274">FAD</keyword>
<dbReference type="GO" id="GO:0005739">
    <property type="term" value="C:mitochondrion"/>
    <property type="evidence" value="ECO:0007669"/>
    <property type="project" value="TreeGrafter"/>
</dbReference>
<evidence type="ECO:0000256" key="12">
    <source>
        <dbReference type="ARBA" id="ARBA00049267"/>
    </source>
</evidence>
<evidence type="ECO:0000256" key="3">
    <source>
        <dbReference type="ARBA" id="ARBA00008000"/>
    </source>
</evidence>
<evidence type="ECO:0000256" key="1">
    <source>
        <dbReference type="ARBA" id="ARBA00001974"/>
    </source>
</evidence>
<sequence>MLSKIIRKIAIRRTYHENIRTSFLYFAARKLHNSQTLQQTAQNESSTIHASSIQRGNYSQLTSDHIHFFESILDKQRVLTDPSDVEPYNVDWLKLAQGQSKIVLKPKTTEEVSAILKYCNDETLAVCPQGGNTGVVGGSVPVFDEIVISTSLMNQILSFDELSGVVMCQAGCILETLENYLSDHGFQMPLDLGAKGSCQIGGNVSTNAGGIRLLRYGSLQGNVLGVEAVKANGEVIDCLSSLKKDNTGYHLKHLFIGSEGTLGIVTKVALQCPPISKAINVAFLGLKSFEEVLKTSINARKKLGEILSSCEMMDHATLDAVTSNLKLQNPIGEYPFYMLLETSGSNREHDQDKLNFFLQSSLVSGEIEDGVMASEPSKIKAIWEIRERAPEAFKADGWYIVYDISVPLKHFYEIVPIMSKCLAGTSVKRCTGMGHLGDGNLHLNVSGKEIDPNLPNIIEPILYEWTSLLKGSISAEHGIGIHKTKYLHYSKSNSSIQLMHNIKQLLDPKGILNPYKIFHN</sequence>
<comment type="similarity">
    <text evidence="3">Belongs to the FAD-binding oxidoreductase/transferase type 4 family.</text>
</comment>
<dbReference type="PANTHER" id="PTHR43716:SF1">
    <property type="entry name" value="D-2-HYDROXYGLUTARATE DEHYDROGENASE, MITOCHONDRIAL"/>
    <property type="match status" value="1"/>
</dbReference>
<evidence type="ECO:0000256" key="10">
    <source>
        <dbReference type="ARBA" id="ARBA00039639"/>
    </source>
</evidence>
<evidence type="ECO:0000256" key="6">
    <source>
        <dbReference type="ARBA" id="ARBA00022827"/>
    </source>
</evidence>
<comment type="subcellular location">
    <subcellularLocation>
        <location evidence="2">Peroxisome</location>
    </subcellularLocation>
</comment>
<dbReference type="Gene3D" id="3.30.70.2740">
    <property type="match status" value="1"/>
</dbReference>
<dbReference type="Gene3D" id="3.30.43.10">
    <property type="entry name" value="Uridine Diphospho-n-acetylenolpyruvylglucosamine Reductase, domain 2"/>
    <property type="match status" value="1"/>
</dbReference>
<keyword evidence="5" id="KW-0285">Flavoprotein</keyword>
<dbReference type="InterPro" id="IPR036318">
    <property type="entry name" value="FAD-bd_PCMH-like_sf"/>
</dbReference>
<dbReference type="Pfam" id="PF01565">
    <property type="entry name" value="FAD_binding_4"/>
    <property type="match status" value="1"/>
</dbReference>
<accession>A0AAN9VVE4</accession>
<dbReference type="GO" id="GO:0051990">
    <property type="term" value="F:(R)-2-hydroxyglutarate dehydrogenase activity"/>
    <property type="evidence" value="ECO:0007669"/>
    <property type="project" value="UniProtKB-EC"/>
</dbReference>
<dbReference type="GO" id="GO:0005777">
    <property type="term" value="C:peroxisome"/>
    <property type="evidence" value="ECO:0007669"/>
    <property type="project" value="UniProtKB-SubCell"/>
</dbReference>
<protein>
    <recommendedName>
        <fullName evidence="10">D-2-hydroxyglutarate dehydrogenase, mitochondrial</fullName>
        <ecNumber evidence="9">1.1.99.39</ecNumber>
    </recommendedName>
</protein>
<evidence type="ECO:0000256" key="8">
    <source>
        <dbReference type="ARBA" id="ARBA00023140"/>
    </source>
</evidence>
<name>A0AAN9VVE4_9ORTH</name>
<dbReference type="EC" id="1.1.99.39" evidence="9"/>
<evidence type="ECO:0000256" key="4">
    <source>
        <dbReference type="ARBA" id="ARBA00011738"/>
    </source>
</evidence>
<dbReference type="AlphaFoldDB" id="A0AAN9VVE4"/>
<dbReference type="Pfam" id="PF02913">
    <property type="entry name" value="FAD-oxidase_C"/>
    <property type="match status" value="1"/>
</dbReference>
<dbReference type="FunFam" id="3.30.43.10:FF:000011">
    <property type="entry name" value="D-lactate dehydrogenase (Cytochrome)"/>
    <property type="match status" value="1"/>
</dbReference>
<comment type="subunit">
    <text evidence="4">Homodimer.</text>
</comment>
<proteinExistence type="inferred from homology"/>
<reference evidence="14 15" key="1">
    <citation type="submission" date="2024-03" db="EMBL/GenBank/DDBJ databases">
        <title>The genome assembly and annotation of the cricket Gryllus longicercus Weissman &amp; Gray.</title>
        <authorList>
            <person name="Szrajer S."/>
            <person name="Gray D."/>
            <person name="Ylla G."/>
        </authorList>
    </citation>
    <scope>NUCLEOTIDE SEQUENCE [LARGE SCALE GENOMIC DNA]</scope>
    <source>
        <strain evidence="14">DAG 2021-001</strain>
        <tissue evidence="14">Whole body minus gut</tissue>
    </source>
</reference>
<comment type="catalytic activity">
    <reaction evidence="12">
        <text>(R)-malate + A = oxaloacetate + AH2</text>
        <dbReference type="Rhea" id="RHEA:67460"/>
        <dbReference type="ChEBI" id="CHEBI:13193"/>
        <dbReference type="ChEBI" id="CHEBI:15588"/>
        <dbReference type="ChEBI" id="CHEBI:16452"/>
        <dbReference type="ChEBI" id="CHEBI:17499"/>
    </reaction>
    <physiologicalReaction direction="left-to-right" evidence="12">
        <dbReference type="Rhea" id="RHEA:67461"/>
    </physiologicalReaction>
</comment>
<dbReference type="FunFam" id="1.10.45.10:FF:000001">
    <property type="entry name" value="D-lactate dehydrogenase mitochondrial"/>
    <property type="match status" value="1"/>
</dbReference>
<evidence type="ECO:0000256" key="2">
    <source>
        <dbReference type="ARBA" id="ARBA00004275"/>
    </source>
</evidence>
<dbReference type="InterPro" id="IPR016171">
    <property type="entry name" value="Vanillyl_alc_oxidase_C-sub2"/>
</dbReference>
<evidence type="ECO:0000256" key="5">
    <source>
        <dbReference type="ARBA" id="ARBA00022630"/>
    </source>
</evidence>
<dbReference type="PROSITE" id="PS51387">
    <property type="entry name" value="FAD_PCMH"/>
    <property type="match status" value="1"/>
</dbReference>
<organism evidence="14 15">
    <name type="scientific">Gryllus longicercus</name>
    <dbReference type="NCBI Taxonomy" id="2509291"/>
    <lineage>
        <taxon>Eukaryota</taxon>
        <taxon>Metazoa</taxon>
        <taxon>Ecdysozoa</taxon>
        <taxon>Arthropoda</taxon>
        <taxon>Hexapoda</taxon>
        <taxon>Insecta</taxon>
        <taxon>Pterygota</taxon>
        <taxon>Neoptera</taxon>
        <taxon>Polyneoptera</taxon>
        <taxon>Orthoptera</taxon>
        <taxon>Ensifera</taxon>
        <taxon>Gryllidea</taxon>
        <taxon>Grylloidea</taxon>
        <taxon>Gryllidae</taxon>
        <taxon>Gryllinae</taxon>
        <taxon>Gryllus</taxon>
    </lineage>
</organism>
<dbReference type="InterPro" id="IPR004113">
    <property type="entry name" value="FAD-bd_oxidored_4_C"/>
</dbReference>
<evidence type="ECO:0000256" key="7">
    <source>
        <dbReference type="ARBA" id="ARBA00023002"/>
    </source>
</evidence>
<dbReference type="InterPro" id="IPR006094">
    <property type="entry name" value="Oxid_FAD_bind_N"/>
</dbReference>